<dbReference type="STRING" id="1029756.W911_05790"/>
<keyword evidence="3" id="KW-0804">Transcription</keyword>
<dbReference type="PROSITE" id="PS01124">
    <property type="entry name" value="HTH_ARAC_FAMILY_2"/>
    <property type="match status" value="1"/>
</dbReference>
<evidence type="ECO:0000313" key="5">
    <source>
        <dbReference type="EMBL" id="AHB48022.1"/>
    </source>
</evidence>
<name>V5SC11_9HYPH</name>
<dbReference type="InterPro" id="IPR050204">
    <property type="entry name" value="AraC_XylS_family_regulators"/>
</dbReference>
<protein>
    <submittedName>
        <fullName evidence="5">AraC family transcriptional regulator</fullName>
    </submittedName>
</protein>
<dbReference type="InterPro" id="IPR009057">
    <property type="entry name" value="Homeodomain-like_sf"/>
</dbReference>
<evidence type="ECO:0000256" key="1">
    <source>
        <dbReference type="ARBA" id="ARBA00023015"/>
    </source>
</evidence>
<evidence type="ECO:0000259" key="4">
    <source>
        <dbReference type="PROSITE" id="PS01124"/>
    </source>
</evidence>
<dbReference type="GO" id="GO:0003700">
    <property type="term" value="F:DNA-binding transcription factor activity"/>
    <property type="evidence" value="ECO:0007669"/>
    <property type="project" value="InterPro"/>
</dbReference>
<accession>V5SC11</accession>
<dbReference type="InterPro" id="IPR018060">
    <property type="entry name" value="HTH_AraC"/>
</dbReference>
<sequence length="338" mass="37694">MTEWEIEREAASSVIYSTEGVHPRERLSYWREVATRGYVEHDVELMDGHSFNGTIEIASLPGLVLATYDADAATVRRSAKYAARADCDDVLLGLHLEGEVAISQDGRDSLISNRNFYLLDPLREFEVALKGRNKNLVIKIPRVQLEARLGQLGDLTACAIAKGHPVSTLAMGFVEMLPQQSKNLDSIASLNVAEQALDLIALALSTHQRIEGASLSSPRAVALLRLKATVERLLIEPGLKPERIATEAGISVRYANNLLAEEGSSIERYVNERRLQRCRRALEDTRQVHRSIGDIAFKWGFSDLSHFSRRFKTRFGMSPSDYRREAARLTGRTTLPPP</sequence>
<dbReference type="InterPro" id="IPR035418">
    <property type="entry name" value="AraC-bd_2"/>
</dbReference>
<dbReference type="PANTHER" id="PTHR46796:SF6">
    <property type="entry name" value="ARAC SUBFAMILY"/>
    <property type="match status" value="1"/>
</dbReference>
<evidence type="ECO:0000256" key="2">
    <source>
        <dbReference type="ARBA" id="ARBA00023125"/>
    </source>
</evidence>
<feature type="domain" description="HTH araC/xylS-type" evidence="4">
    <location>
        <begin position="224"/>
        <end position="325"/>
    </location>
</feature>
<dbReference type="KEGG" id="hni:W911_05790"/>
<dbReference type="HOGENOM" id="CLU_049704_4_1_5"/>
<dbReference type="PATRIC" id="fig|1029756.8.peg.1215"/>
<dbReference type="SUPFAM" id="SSF46689">
    <property type="entry name" value="Homeodomain-like"/>
    <property type="match status" value="1"/>
</dbReference>
<keyword evidence="2" id="KW-0238">DNA-binding</keyword>
<dbReference type="EMBL" id="CP006912">
    <property type="protein sequence ID" value="AHB48022.1"/>
    <property type="molecule type" value="Genomic_DNA"/>
</dbReference>
<dbReference type="PANTHER" id="PTHR46796">
    <property type="entry name" value="HTH-TYPE TRANSCRIPTIONAL ACTIVATOR RHAS-RELATED"/>
    <property type="match status" value="1"/>
</dbReference>
<dbReference type="Pfam" id="PF14525">
    <property type="entry name" value="AraC_binding_2"/>
    <property type="match status" value="1"/>
</dbReference>
<dbReference type="AlphaFoldDB" id="V5SC11"/>
<dbReference type="Proteomes" id="UP000018542">
    <property type="component" value="Chromosome"/>
</dbReference>
<dbReference type="SMART" id="SM00342">
    <property type="entry name" value="HTH_ARAC"/>
    <property type="match status" value="1"/>
</dbReference>
<dbReference type="GO" id="GO:0043565">
    <property type="term" value="F:sequence-specific DNA binding"/>
    <property type="evidence" value="ECO:0007669"/>
    <property type="project" value="InterPro"/>
</dbReference>
<evidence type="ECO:0000256" key="3">
    <source>
        <dbReference type="ARBA" id="ARBA00023163"/>
    </source>
</evidence>
<proteinExistence type="predicted"/>
<organism evidence="5 6">
    <name type="scientific">Hyphomicrobium nitrativorans NL23</name>
    <dbReference type="NCBI Taxonomy" id="1029756"/>
    <lineage>
        <taxon>Bacteria</taxon>
        <taxon>Pseudomonadati</taxon>
        <taxon>Pseudomonadota</taxon>
        <taxon>Alphaproteobacteria</taxon>
        <taxon>Hyphomicrobiales</taxon>
        <taxon>Hyphomicrobiaceae</taxon>
        <taxon>Hyphomicrobium</taxon>
    </lineage>
</organism>
<keyword evidence="1" id="KW-0805">Transcription regulation</keyword>
<keyword evidence="6" id="KW-1185">Reference proteome</keyword>
<evidence type="ECO:0000313" key="6">
    <source>
        <dbReference type="Proteomes" id="UP000018542"/>
    </source>
</evidence>
<dbReference type="Gene3D" id="1.10.10.60">
    <property type="entry name" value="Homeodomain-like"/>
    <property type="match status" value="1"/>
</dbReference>
<dbReference type="Pfam" id="PF12833">
    <property type="entry name" value="HTH_18"/>
    <property type="match status" value="1"/>
</dbReference>
<gene>
    <name evidence="5" type="ORF">W911_05790</name>
</gene>
<dbReference type="InterPro" id="IPR020449">
    <property type="entry name" value="Tscrpt_reg_AraC-type_HTH"/>
</dbReference>
<reference evidence="5 6" key="1">
    <citation type="journal article" date="2014" name="Genome Announc.">
        <title>Complete Genome Sequence of Hyphomicrobium nitrativorans Strain NL23, a Denitrifying Bacterium Isolated from Biofilm of a Methanol-Fed Denitrification System Treating Seawater at the Montreal Biodome.</title>
        <authorList>
            <person name="Martineau C."/>
            <person name="Villeneuve C."/>
            <person name="Mauffrey F."/>
            <person name="Villemur R."/>
        </authorList>
    </citation>
    <scope>NUCLEOTIDE SEQUENCE [LARGE SCALE GENOMIC DNA]</scope>
    <source>
        <strain evidence="5">NL23</strain>
    </source>
</reference>
<dbReference type="PRINTS" id="PR00032">
    <property type="entry name" value="HTHARAC"/>
</dbReference>